<dbReference type="EMBL" id="DVHM01000015">
    <property type="protein sequence ID" value="HIR69836.1"/>
    <property type="molecule type" value="Genomic_DNA"/>
</dbReference>
<dbReference type="InterPro" id="IPR003032">
    <property type="entry name" value="Ryanodine_rcpt"/>
</dbReference>
<proteinExistence type="predicted"/>
<keyword evidence="1" id="KW-1133">Transmembrane helix</keyword>
<protein>
    <recommendedName>
        <fullName evidence="2">Ryanodine receptor Ryr domain-containing protein</fullName>
    </recommendedName>
</protein>
<feature type="transmembrane region" description="Helical" evidence="1">
    <location>
        <begin position="7"/>
        <end position="28"/>
    </location>
</feature>
<dbReference type="Proteomes" id="UP000823912">
    <property type="component" value="Unassembled WGS sequence"/>
</dbReference>
<sequence>MKKAPLITKLIILFLPMAVGAFGFIIVAHQPVVDSLYHCLIMYVLNYGGDPPNFFVELARWTAPFATAGSVIFVVSSFRQRLSAHMKYLFSESVAVYGPEADVSAVLSQLGKSGIAAETQFLKAKTYLLLDSEENNFAFFQAHKDALSHARVYLKCSSTHGQAASSSNLHFFCPEETAARVFWKQHDIYDLSLSRGHRLRIAFLGSGTLTEELVYWGLQNNIFSPQQKIEYHILGHGADFSARYPYLENCGDPVIFHEEDWHGNLQLLKESDLILVTEQSEQFRLVRELLSLLPASGAVVFCADPFALGLLDEAERLTLFNWRKTALDPRYLMDDVLLRRAKQINLRYRHLYGDVPETPENAESCWKELDAFTRYSNISSADYQDVRQKMMARMGIPCQPDAIPNAGESFSPAPGQLEFLAELEHIRWCRYHWLNQWHYGLPADGKAKDARLRIHRDLLPYDELSEEEKEKDRETIRVLLSLSEEEDRYHEPL</sequence>
<dbReference type="AlphaFoldDB" id="A0A9D1E890"/>
<organism evidence="3 4">
    <name type="scientific">Candidatus Pullilachnospira gallistercoris</name>
    <dbReference type="NCBI Taxonomy" id="2840911"/>
    <lineage>
        <taxon>Bacteria</taxon>
        <taxon>Bacillati</taxon>
        <taxon>Bacillota</taxon>
        <taxon>Clostridia</taxon>
        <taxon>Lachnospirales</taxon>
        <taxon>Lachnospiraceae</taxon>
        <taxon>Lachnospiraceae incertae sedis</taxon>
        <taxon>Candidatus Pullilachnospira</taxon>
    </lineage>
</organism>
<evidence type="ECO:0000313" key="4">
    <source>
        <dbReference type="Proteomes" id="UP000823912"/>
    </source>
</evidence>
<reference evidence="3" key="1">
    <citation type="submission" date="2020-10" db="EMBL/GenBank/DDBJ databases">
        <authorList>
            <person name="Gilroy R."/>
        </authorList>
    </citation>
    <scope>NUCLEOTIDE SEQUENCE</scope>
    <source>
        <strain evidence="3">ChiSjej5B23-6657</strain>
    </source>
</reference>
<accession>A0A9D1E890</accession>
<gene>
    <name evidence="3" type="ORF">IAA55_00980</name>
</gene>
<keyword evidence="1" id="KW-0472">Membrane</keyword>
<reference evidence="3" key="2">
    <citation type="journal article" date="2021" name="PeerJ">
        <title>Extensive microbial diversity within the chicken gut microbiome revealed by metagenomics and culture.</title>
        <authorList>
            <person name="Gilroy R."/>
            <person name="Ravi A."/>
            <person name="Getino M."/>
            <person name="Pursley I."/>
            <person name="Horton D.L."/>
            <person name="Alikhan N.F."/>
            <person name="Baker D."/>
            <person name="Gharbi K."/>
            <person name="Hall N."/>
            <person name="Watson M."/>
            <person name="Adriaenssens E.M."/>
            <person name="Foster-Nyarko E."/>
            <person name="Jarju S."/>
            <person name="Secka A."/>
            <person name="Antonio M."/>
            <person name="Oren A."/>
            <person name="Chaudhuri R.R."/>
            <person name="La Ragione R."/>
            <person name="Hildebrand F."/>
            <person name="Pallen M.J."/>
        </authorList>
    </citation>
    <scope>NUCLEOTIDE SEQUENCE</scope>
    <source>
        <strain evidence="3">ChiSjej5B23-6657</strain>
    </source>
</reference>
<evidence type="ECO:0000313" key="3">
    <source>
        <dbReference type="EMBL" id="HIR69836.1"/>
    </source>
</evidence>
<dbReference type="Pfam" id="PF02026">
    <property type="entry name" value="RyR"/>
    <property type="match status" value="1"/>
</dbReference>
<comment type="caution">
    <text evidence="3">The sequence shown here is derived from an EMBL/GenBank/DDBJ whole genome shotgun (WGS) entry which is preliminary data.</text>
</comment>
<feature type="transmembrane region" description="Helical" evidence="1">
    <location>
        <begin position="58"/>
        <end position="78"/>
    </location>
</feature>
<feature type="domain" description="Ryanodine receptor Ryr" evidence="2">
    <location>
        <begin position="418"/>
        <end position="480"/>
    </location>
</feature>
<evidence type="ECO:0000259" key="2">
    <source>
        <dbReference type="Pfam" id="PF02026"/>
    </source>
</evidence>
<name>A0A9D1E890_9FIRM</name>
<keyword evidence="1" id="KW-0812">Transmembrane</keyword>
<dbReference type="Gene3D" id="6.20.350.10">
    <property type="match status" value="1"/>
</dbReference>
<evidence type="ECO:0000256" key="1">
    <source>
        <dbReference type="SAM" id="Phobius"/>
    </source>
</evidence>